<name>A0A8E0RNV3_9TREM</name>
<feature type="transmembrane region" description="Helical" evidence="13">
    <location>
        <begin position="67"/>
        <end position="87"/>
    </location>
</feature>
<protein>
    <submittedName>
        <fullName evidence="16">Subfamily S9B unassigned peptidase (S09 family)</fullName>
    </submittedName>
</protein>
<evidence type="ECO:0000313" key="16">
    <source>
        <dbReference type="EMBL" id="KAA0185379.1"/>
    </source>
</evidence>
<keyword evidence="2" id="KW-0031">Aminopeptidase</keyword>
<evidence type="ECO:0000256" key="2">
    <source>
        <dbReference type="ARBA" id="ARBA00022438"/>
    </source>
</evidence>
<dbReference type="EMBL" id="LUCM01010506">
    <property type="protein sequence ID" value="KAA0185379.1"/>
    <property type="molecule type" value="Genomic_DNA"/>
</dbReference>
<dbReference type="Gene3D" id="2.140.10.30">
    <property type="entry name" value="Dipeptidylpeptidase IV, N-terminal domain"/>
    <property type="match status" value="1"/>
</dbReference>
<evidence type="ECO:0000256" key="1">
    <source>
        <dbReference type="ARBA" id="ARBA00004606"/>
    </source>
</evidence>
<organism evidence="16 17">
    <name type="scientific">Fasciolopsis buskii</name>
    <dbReference type="NCBI Taxonomy" id="27845"/>
    <lineage>
        <taxon>Eukaryota</taxon>
        <taxon>Metazoa</taxon>
        <taxon>Spiralia</taxon>
        <taxon>Lophotrochozoa</taxon>
        <taxon>Platyhelminthes</taxon>
        <taxon>Trematoda</taxon>
        <taxon>Digenea</taxon>
        <taxon>Plagiorchiida</taxon>
        <taxon>Echinostomata</taxon>
        <taxon>Echinostomatoidea</taxon>
        <taxon>Fasciolidae</taxon>
        <taxon>Fasciolopsis</taxon>
    </lineage>
</organism>
<dbReference type="GO" id="GO:0012505">
    <property type="term" value="C:endomembrane system"/>
    <property type="evidence" value="ECO:0007669"/>
    <property type="project" value="UniProtKB-SubCell"/>
</dbReference>
<dbReference type="InterPro" id="IPR002469">
    <property type="entry name" value="Peptidase_S9B_N"/>
</dbReference>
<dbReference type="GO" id="GO:0008239">
    <property type="term" value="F:dipeptidyl-peptidase activity"/>
    <property type="evidence" value="ECO:0007669"/>
    <property type="project" value="TreeGrafter"/>
</dbReference>
<dbReference type="InterPro" id="IPR029058">
    <property type="entry name" value="AB_hydrolase_fold"/>
</dbReference>
<evidence type="ECO:0000259" key="14">
    <source>
        <dbReference type="Pfam" id="PF00326"/>
    </source>
</evidence>
<dbReference type="Gene3D" id="3.40.50.1820">
    <property type="entry name" value="alpha/beta hydrolase"/>
    <property type="match status" value="1"/>
</dbReference>
<comment type="caution">
    <text evidence="16">The sequence shown here is derived from an EMBL/GenBank/DDBJ whole genome shotgun (WGS) entry which is preliminary data.</text>
</comment>
<dbReference type="PANTHER" id="PTHR11731">
    <property type="entry name" value="PROTEASE FAMILY S9B,C DIPEPTIDYL-PEPTIDASE IV-RELATED"/>
    <property type="match status" value="1"/>
</dbReference>
<evidence type="ECO:0000259" key="15">
    <source>
        <dbReference type="Pfam" id="PF00930"/>
    </source>
</evidence>
<gene>
    <name evidence="16" type="ORF">FBUS_05301</name>
</gene>
<dbReference type="InterPro" id="IPR050278">
    <property type="entry name" value="Serine_Prot_S9B/DPPIV"/>
</dbReference>
<keyword evidence="8 13" id="KW-1133">Transmembrane helix</keyword>
<dbReference type="FunFam" id="3.40.50.1820:FF:000003">
    <property type="entry name" value="Dipeptidyl peptidase 4"/>
    <property type="match status" value="1"/>
</dbReference>
<dbReference type="GO" id="GO:0004177">
    <property type="term" value="F:aminopeptidase activity"/>
    <property type="evidence" value="ECO:0007669"/>
    <property type="project" value="UniProtKB-KW"/>
</dbReference>
<keyword evidence="6" id="KW-0720">Serine protease</keyword>
<dbReference type="InterPro" id="IPR001375">
    <property type="entry name" value="Peptidase_S9_cat"/>
</dbReference>
<evidence type="ECO:0000256" key="4">
    <source>
        <dbReference type="ARBA" id="ARBA00022692"/>
    </source>
</evidence>
<keyword evidence="7" id="KW-0735">Signal-anchor</keyword>
<evidence type="ECO:0000256" key="5">
    <source>
        <dbReference type="ARBA" id="ARBA00022801"/>
    </source>
</evidence>
<keyword evidence="3" id="KW-0645">Protease</keyword>
<comment type="subcellular location">
    <subcellularLocation>
        <location evidence="11">Endomembrane system</location>
        <topology evidence="11">Single-pass membrane protein</topology>
    </subcellularLocation>
    <subcellularLocation>
        <location evidence="1">Membrane</location>
        <topology evidence="1">Single-pass type II membrane protein</topology>
    </subcellularLocation>
</comment>
<keyword evidence="5" id="KW-0378">Hydrolase</keyword>
<dbReference type="PANTHER" id="PTHR11731:SF200">
    <property type="entry name" value="DIPEPTIDYL PEPTIDASE 10, ISOFORM B"/>
    <property type="match status" value="1"/>
</dbReference>
<feature type="region of interest" description="Disordered" evidence="12">
    <location>
        <begin position="1"/>
        <end position="54"/>
    </location>
</feature>
<evidence type="ECO:0000256" key="11">
    <source>
        <dbReference type="ARBA" id="ARBA00037847"/>
    </source>
</evidence>
<evidence type="ECO:0000256" key="7">
    <source>
        <dbReference type="ARBA" id="ARBA00022968"/>
    </source>
</evidence>
<dbReference type="Pfam" id="PF00930">
    <property type="entry name" value="DPPIV_N"/>
    <property type="match status" value="1"/>
</dbReference>
<dbReference type="OrthoDB" id="16520at2759"/>
<keyword evidence="17" id="KW-1185">Reference proteome</keyword>
<dbReference type="AlphaFoldDB" id="A0A8E0RNV3"/>
<proteinExistence type="predicted"/>
<reference evidence="16" key="1">
    <citation type="submission" date="2019-05" db="EMBL/GenBank/DDBJ databases">
        <title>Annotation for the trematode Fasciolopsis buski.</title>
        <authorList>
            <person name="Choi Y.-J."/>
        </authorList>
    </citation>
    <scope>NUCLEOTIDE SEQUENCE</scope>
    <source>
        <strain evidence="16">HT</strain>
        <tissue evidence="16">Whole worm</tissue>
    </source>
</reference>
<keyword evidence="10" id="KW-0325">Glycoprotein</keyword>
<dbReference type="GO" id="GO:0006508">
    <property type="term" value="P:proteolysis"/>
    <property type="evidence" value="ECO:0007669"/>
    <property type="project" value="UniProtKB-KW"/>
</dbReference>
<evidence type="ECO:0000256" key="13">
    <source>
        <dbReference type="SAM" id="Phobius"/>
    </source>
</evidence>
<dbReference type="GO" id="GO:0008236">
    <property type="term" value="F:serine-type peptidase activity"/>
    <property type="evidence" value="ECO:0007669"/>
    <property type="project" value="UniProtKB-KW"/>
</dbReference>
<evidence type="ECO:0000256" key="3">
    <source>
        <dbReference type="ARBA" id="ARBA00022670"/>
    </source>
</evidence>
<accession>A0A8E0RNV3</accession>
<keyword evidence="9 13" id="KW-0472">Membrane</keyword>
<evidence type="ECO:0000256" key="9">
    <source>
        <dbReference type="ARBA" id="ARBA00023136"/>
    </source>
</evidence>
<evidence type="ECO:0000313" key="17">
    <source>
        <dbReference type="Proteomes" id="UP000728185"/>
    </source>
</evidence>
<evidence type="ECO:0000256" key="8">
    <source>
        <dbReference type="ARBA" id="ARBA00022989"/>
    </source>
</evidence>
<sequence>MPSGRDGSYVHAAGEARPPLISKQNGTDSKDIEVGKRSGSMTSAKPSELDEPELLANNPQKRNWRGILLALLVIAVISSIIITASILTTPREHEVNYGKTYTFTDMVQFPRAMKMLVYQIKSNHVVYVSPDYDVVAIDLNTLNERILVSRYNIIEVFCFFCLFEQKPEYMGMFIVSPDLSAILLEYDAASENRNSRLSKIDALLLPHSSSNSNTIEKRIEVGPFSDALEQPHLPFVQWSPQRNFLSFTYNGHIYIHKYPFDSARSEIVNVTEGMPDVDILYGETDWLYEEELLQTKAAFWWNPTATRLAFASFNEQNVSSYYISRFDAPNDLYGHVQRIKYPKAGEMSDYTNPQIGFFIYDLETKERRQFPRPAKVPWDGLLVFTRWFNDDVILVTWTNRIQTEAWITAVSWSRNKSWIIFNTAIQNGWVEMLKETSTEPIVHEPTQSLYIILPRDYSSKAYRGIARLKVDLTGVQIRQPVKWIITPEFDIMDILHFNGDNHFLFLATGPDAKNSHVYFGTSDNVITCLTCGNPNCTYNRAKVSSCGRYFVQECRGPDVPTYILKWINQTRLESGEILVSAVSIRVLQDNQEFKSVLRGRALARIEYMPLLLRKGTRDQMEVEAKLLLPPELNKSHITKYPLLLYTYGGPGKQMVTTKFSLEWLNYLAATVKIIVATIDGRGAGGRGRLFEQAVYKKLGMVEVEDQLHGLKALIEQLPFVNTSQVGAYGWSYGGFTVGHLLAHPENTYARCGIAVAPVTDFKYYDTAYTERYLGRYTNDPDVYLQTQIGKNAKNMRGKSLLLVHGTADDNVHLINSVTLTKELIKENVDVDVMLYPDANHFIHSTRTREHLYRKMITFLVDCFNKTSIRYHMDLNVKQEF</sequence>
<feature type="domain" description="Dipeptidylpeptidase IV N-terminal" evidence="15">
    <location>
        <begin position="176"/>
        <end position="561"/>
    </location>
</feature>
<keyword evidence="4 13" id="KW-0812">Transmembrane</keyword>
<dbReference type="Pfam" id="PF00326">
    <property type="entry name" value="Peptidase_S9"/>
    <property type="match status" value="1"/>
</dbReference>
<dbReference type="GO" id="GO:0005886">
    <property type="term" value="C:plasma membrane"/>
    <property type="evidence" value="ECO:0007669"/>
    <property type="project" value="TreeGrafter"/>
</dbReference>
<evidence type="ECO:0000256" key="6">
    <source>
        <dbReference type="ARBA" id="ARBA00022825"/>
    </source>
</evidence>
<dbReference type="SUPFAM" id="SSF82171">
    <property type="entry name" value="DPP6 N-terminal domain-like"/>
    <property type="match status" value="1"/>
</dbReference>
<evidence type="ECO:0000256" key="10">
    <source>
        <dbReference type="ARBA" id="ARBA00023180"/>
    </source>
</evidence>
<dbReference type="SUPFAM" id="SSF53474">
    <property type="entry name" value="alpha/beta-Hydrolases"/>
    <property type="match status" value="1"/>
</dbReference>
<feature type="domain" description="Peptidase S9 prolyl oligopeptidase catalytic" evidence="14">
    <location>
        <begin position="662"/>
        <end position="865"/>
    </location>
</feature>
<evidence type="ECO:0000256" key="12">
    <source>
        <dbReference type="SAM" id="MobiDB-lite"/>
    </source>
</evidence>
<dbReference type="Proteomes" id="UP000728185">
    <property type="component" value="Unassembled WGS sequence"/>
</dbReference>